<reference evidence="2" key="1">
    <citation type="journal article" date="2022" name="Mol. Ecol. Resour.">
        <title>The genomes of chicory, endive, great burdock and yacon provide insights into Asteraceae palaeo-polyploidization history and plant inulin production.</title>
        <authorList>
            <person name="Fan W."/>
            <person name="Wang S."/>
            <person name="Wang H."/>
            <person name="Wang A."/>
            <person name="Jiang F."/>
            <person name="Liu H."/>
            <person name="Zhao H."/>
            <person name="Xu D."/>
            <person name="Zhang Y."/>
        </authorList>
    </citation>
    <scope>NUCLEOTIDE SEQUENCE [LARGE SCALE GENOMIC DNA]</scope>
    <source>
        <strain evidence="2">cv. Punajuju</strain>
    </source>
</reference>
<keyword evidence="2" id="KW-1185">Reference proteome</keyword>
<evidence type="ECO:0000313" key="2">
    <source>
        <dbReference type="Proteomes" id="UP001055811"/>
    </source>
</evidence>
<comment type="caution">
    <text evidence="1">The sequence shown here is derived from an EMBL/GenBank/DDBJ whole genome shotgun (WGS) entry which is preliminary data.</text>
</comment>
<dbReference type="Proteomes" id="UP001055811">
    <property type="component" value="Linkage Group LG03"/>
</dbReference>
<reference evidence="1 2" key="2">
    <citation type="journal article" date="2022" name="Mol. Ecol. Resour.">
        <title>The genomes of chicory, endive, great burdock and yacon provide insights into Asteraceae paleo-polyploidization history and plant inulin production.</title>
        <authorList>
            <person name="Fan W."/>
            <person name="Wang S."/>
            <person name="Wang H."/>
            <person name="Wang A."/>
            <person name="Jiang F."/>
            <person name="Liu H."/>
            <person name="Zhao H."/>
            <person name="Xu D."/>
            <person name="Zhang Y."/>
        </authorList>
    </citation>
    <scope>NUCLEOTIDE SEQUENCE [LARGE SCALE GENOMIC DNA]</scope>
    <source>
        <strain evidence="2">cv. Punajuju</strain>
        <tissue evidence="1">Leaves</tissue>
    </source>
</reference>
<proteinExistence type="predicted"/>
<gene>
    <name evidence="1" type="ORF">L2E82_13932</name>
</gene>
<sequence length="443" mass="50249">MLPRGLIHRPTDPSVESKASNEPGRYNLRFRLSSIASPEFTAAAAGNNDGALKATDELVKLAVIRRCMEVQGSSLDMINNLPPNIIQTMLTFMPMRDAFKTSILSHSWRYHCVNMPKLKFDDELFQESPYNRLSNKCKLLHIVYPILLLHHRPILEFSLSISQLSSCCEIDQIILHLSGNPTMKSFTLCIGSGDDHKLLSSFFMLQQLTHLKLQNCAFQPPSKFYGFGMLTSLCFHNVSITVKVLLRFIFNCPLLKSFTLIEDEQHAIGSWNSDFVELFECLPLIEHLHMSSHPVKCFATGVMPQKLPSALVHLRVLVLSGLCFAKDVELRSALLLITSSPNIEKIKMEMCYSTEVSSMNLLEVEDYCYICLDNLRELEIKNMSNIRPGMDFVKLILSKSPMLKNVGIVIDNRVTINDEVMMLRELLQYQRASTNAKIVFGRP</sequence>
<organism evidence="1 2">
    <name type="scientific">Cichorium intybus</name>
    <name type="common">Chicory</name>
    <dbReference type="NCBI Taxonomy" id="13427"/>
    <lineage>
        <taxon>Eukaryota</taxon>
        <taxon>Viridiplantae</taxon>
        <taxon>Streptophyta</taxon>
        <taxon>Embryophyta</taxon>
        <taxon>Tracheophyta</taxon>
        <taxon>Spermatophyta</taxon>
        <taxon>Magnoliopsida</taxon>
        <taxon>eudicotyledons</taxon>
        <taxon>Gunneridae</taxon>
        <taxon>Pentapetalae</taxon>
        <taxon>asterids</taxon>
        <taxon>campanulids</taxon>
        <taxon>Asterales</taxon>
        <taxon>Asteraceae</taxon>
        <taxon>Cichorioideae</taxon>
        <taxon>Cichorieae</taxon>
        <taxon>Cichoriinae</taxon>
        <taxon>Cichorium</taxon>
    </lineage>
</organism>
<dbReference type="EMBL" id="CM042011">
    <property type="protein sequence ID" value="KAI3763934.1"/>
    <property type="molecule type" value="Genomic_DNA"/>
</dbReference>
<evidence type="ECO:0000313" key="1">
    <source>
        <dbReference type="EMBL" id="KAI3763934.1"/>
    </source>
</evidence>
<accession>A0ACB9EYA7</accession>
<protein>
    <submittedName>
        <fullName evidence="1">Uncharacterized protein</fullName>
    </submittedName>
</protein>
<name>A0ACB9EYA7_CICIN</name>